<evidence type="ECO:0000313" key="4">
    <source>
        <dbReference type="Proteomes" id="UP001212498"/>
    </source>
</evidence>
<feature type="chain" id="PRO_5047412282" evidence="2">
    <location>
        <begin position="24"/>
        <end position="268"/>
    </location>
</feature>
<evidence type="ECO:0000256" key="1">
    <source>
        <dbReference type="SAM" id="MobiDB-lite"/>
    </source>
</evidence>
<accession>A0ABT4ST14</accession>
<feature type="signal peptide" evidence="2">
    <location>
        <begin position="1"/>
        <end position="23"/>
    </location>
</feature>
<evidence type="ECO:0000313" key="3">
    <source>
        <dbReference type="EMBL" id="MDA0640397.1"/>
    </source>
</evidence>
<reference evidence="3 4" key="1">
    <citation type="submission" date="2022-11" db="EMBL/GenBank/DDBJ databases">
        <title>Nonomuraea corallina sp. nov., a new species of the genus Nonomuraea isolated from sea side sediment in Thai sea.</title>
        <authorList>
            <person name="Ngamcharungchit C."/>
            <person name="Matsumoto A."/>
            <person name="Suriyachadkun C."/>
            <person name="Panbangred W."/>
            <person name="Inahashi Y."/>
            <person name="Intra B."/>
        </authorList>
    </citation>
    <scope>NUCLEOTIDE SEQUENCE [LARGE SCALE GENOMIC DNA]</scope>
    <source>
        <strain evidence="3 4">DSM 43553</strain>
    </source>
</reference>
<sequence>MIRCLLLASFAAAALSVPAPASAAEDEPVIREIDVRPAAPVVGAEDSVRLVIDVVARGVSGRHGVVVEVEPGAPPGPVLDSRRPVRPPAADEREEGRFPQEGPGEPKSSGSIAATMASRLVTDGWQTWRFLPDKRLNRFYPAGTWTVTVTARGEGGAERTEYASFQLRRETRLAAVKAERDGAGVRVSGRLKRLDPRGYAGFLPFREQRVEILWRRDASDGWERAAEAVTDGQGAFSRTVPGREGGEWRVRYPGNGQQAEDDSKIHQL</sequence>
<feature type="region of interest" description="Disordered" evidence="1">
    <location>
        <begin position="68"/>
        <end position="111"/>
    </location>
</feature>
<keyword evidence="4" id="KW-1185">Reference proteome</keyword>
<organism evidence="3 4">
    <name type="scientific">Nonomuraea ferruginea</name>
    <dbReference type="NCBI Taxonomy" id="46174"/>
    <lineage>
        <taxon>Bacteria</taxon>
        <taxon>Bacillati</taxon>
        <taxon>Actinomycetota</taxon>
        <taxon>Actinomycetes</taxon>
        <taxon>Streptosporangiales</taxon>
        <taxon>Streptosporangiaceae</taxon>
        <taxon>Nonomuraea</taxon>
    </lineage>
</organism>
<dbReference type="EMBL" id="JAPNUD010000012">
    <property type="protein sequence ID" value="MDA0640397.1"/>
    <property type="molecule type" value="Genomic_DNA"/>
</dbReference>
<feature type="compositionally biased region" description="Basic and acidic residues" evidence="1">
    <location>
        <begin position="89"/>
        <end position="98"/>
    </location>
</feature>
<gene>
    <name evidence="3" type="ORF">OUY24_07175</name>
</gene>
<evidence type="ECO:0000256" key="2">
    <source>
        <dbReference type="SAM" id="SignalP"/>
    </source>
</evidence>
<name>A0ABT4ST14_9ACTN</name>
<dbReference type="RefSeq" id="WP_271275632.1">
    <property type="nucleotide sequence ID" value="NZ_BAABFD010000015.1"/>
</dbReference>
<keyword evidence="2" id="KW-0732">Signal</keyword>
<protein>
    <submittedName>
        <fullName evidence="3">Uncharacterized protein</fullName>
    </submittedName>
</protein>
<proteinExistence type="predicted"/>
<dbReference type="Proteomes" id="UP001212498">
    <property type="component" value="Unassembled WGS sequence"/>
</dbReference>
<feature type="region of interest" description="Disordered" evidence="1">
    <location>
        <begin position="235"/>
        <end position="268"/>
    </location>
</feature>
<comment type="caution">
    <text evidence="3">The sequence shown here is derived from an EMBL/GenBank/DDBJ whole genome shotgun (WGS) entry which is preliminary data.</text>
</comment>